<keyword evidence="2 6" id="KW-0349">Heme</keyword>
<dbReference type="InterPro" id="IPR051395">
    <property type="entry name" value="Cytochrome_c_Peroxidase/MauG"/>
</dbReference>
<dbReference type="PROSITE" id="PS51007">
    <property type="entry name" value="CYTC"/>
    <property type="match status" value="1"/>
</dbReference>
<dbReference type="PANTHER" id="PTHR30600:SF7">
    <property type="entry name" value="CYTOCHROME C PEROXIDASE-RELATED"/>
    <property type="match status" value="1"/>
</dbReference>
<keyword evidence="4 9" id="KW-0560">Oxidoreductase</keyword>
<evidence type="ECO:0000256" key="2">
    <source>
        <dbReference type="ARBA" id="ARBA00022617"/>
    </source>
</evidence>
<evidence type="ECO:0000256" key="6">
    <source>
        <dbReference type="PROSITE-ProRule" id="PRU00433"/>
    </source>
</evidence>
<keyword evidence="5 6" id="KW-0408">Iron</keyword>
<comment type="caution">
    <text evidence="9">The sequence shown here is derived from an EMBL/GenBank/DDBJ whole genome shotgun (WGS) entry which is preliminary data.</text>
</comment>
<evidence type="ECO:0000259" key="8">
    <source>
        <dbReference type="PROSITE" id="PS51007"/>
    </source>
</evidence>
<keyword evidence="7" id="KW-0812">Transmembrane</keyword>
<evidence type="ECO:0000313" key="10">
    <source>
        <dbReference type="Proteomes" id="UP001209755"/>
    </source>
</evidence>
<gene>
    <name evidence="9" type="ORF">M2319_000141</name>
</gene>
<dbReference type="PANTHER" id="PTHR30600">
    <property type="entry name" value="CYTOCHROME C PEROXIDASE-RELATED"/>
    <property type="match status" value="1"/>
</dbReference>
<accession>A0ABT3H606</accession>
<name>A0ABT3H606_9HYPH</name>
<dbReference type="Pfam" id="PF03150">
    <property type="entry name" value="CCP_MauG"/>
    <property type="match status" value="1"/>
</dbReference>
<sequence>MTVALLLPLLAVCGLGVLVLVSGELSRRLGVASPGRIGLAALLGFGILAMSIKAVVLLSLQPTGALAAVAAAARAIDPASAERMGRSADLGLSLGTPSLQPFGRDKAWKALPVATDVPDAALVDLGRRLFFDKRLSADGTVSCASCHDIAGGGDDGRPTAVGIAGATGTRNAPTVLNAGFLRRLFWDGRAASLEEQALGPLLNPVEMGLPSMARAVAIVAGDADYRARFAEALSAPVTAEDIVRAIAAFERTLVTPGSAYDRFVLGDDDALSARQKRGLFLFDEIGCRTCHADPWFTVAGDRYASPYRLFPVFRTSPLLARFALTADAGRNGAGVWRVPSLRNVALTAPYFHNGSVDTLEDAVRIMAEAQLRRSTTGDVSGTTSLVRDRAGRPVVGPGRVLTETDIADIAAFLRSLTGVAPVVDAPSFQKRMQLRLFRLWQPSPKRDGLRLAIFRQRTIFRW</sequence>
<keyword evidence="9" id="KW-0575">Peroxidase</keyword>
<dbReference type="Proteomes" id="UP001209755">
    <property type="component" value="Unassembled WGS sequence"/>
</dbReference>
<dbReference type="GO" id="GO:0004130">
    <property type="term" value="F:cytochrome-c peroxidase activity"/>
    <property type="evidence" value="ECO:0007669"/>
    <property type="project" value="UniProtKB-EC"/>
</dbReference>
<evidence type="ECO:0000256" key="5">
    <source>
        <dbReference type="ARBA" id="ARBA00023004"/>
    </source>
</evidence>
<dbReference type="EC" id="1.11.1.5" evidence="9"/>
<protein>
    <submittedName>
        <fullName evidence="9">Cytochrome c peroxidase</fullName>
        <ecNumber evidence="9">1.11.1.5</ecNumber>
    </submittedName>
</protein>
<dbReference type="InterPro" id="IPR036909">
    <property type="entry name" value="Cyt_c-like_dom_sf"/>
</dbReference>
<dbReference type="EMBL" id="JAOQNS010000001">
    <property type="protein sequence ID" value="MCW2305825.1"/>
    <property type="molecule type" value="Genomic_DNA"/>
</dbReference>
<feature type="domain" description="Cytochrome c" evidence="8">
    <location>
        <begin position="121"/>
        <end position="417"/>
    </location>
</feature>
<dbReference type="RefSeq" id="WP_264599509.1">
    <property type="nucleotide sequence ID" value="NZ_JAOQNS010000001.1"/>
</dbReference>
<feature type="transmembrane region" description="Helical" evidence="7">
    <location>
        <begin position="39"/>
        <end position="60"/>
    </location>
</feature>
<comment type="subcellular location">
    <subcellularLocation>
        <location evidence="1">Cell envelope</location>
    </subcellularLocation>
</comment>
<keyword evidence="10" id="KW-1185">Reference proteome</keyword>
<reference evidence="10" key="1">
    <citation type="submission" date="2023-07" db="EMBL/GenBank/DDBJ databases">
        <title>Genome sequencing of Purple Non-Sulfur Bacteria from various extreme environments.</title>
        <authorList>
            <person name="Mayer M."/>
        </authorList>
    </citation>
    <scope>NUCLEOTIDE SEQUENCE [LARGE SCALE GENOMIC DNA]</scope>
    <source>
        <strain evidence="10">DSM 17935</strain>
    </source>
</reference>
<dbReference type="InterPro" id="IPR004852">
    <property type="entry name" value="Di-haem_cyt_c_peroxidsae"/>
</dbReference>
<evidence type="ECO:0000256" key="1">
    <source>
        <dbReference type="ARBA" id="ARBA00004196"/>
    </source>
</evidence>
<proteinExistence type="predicted"/>
<keyword evidence="7" id="KW-1133">Transmembrane helix</keyword>
<keyword evidence="3 6" id="KW-0479">Metal-binding</keyword>
<organism evidence="9 10">
    <name type="scientific">Rhodobium gokarnense</name>
    <dbReference type="NCBI Taxonomy" id="364296"/>
    <lineage>
        <taxon>Bacteria</taxon>
        <taxon>Pseudomonadati</taxon>
        <taxon>Pseudomonadota</taxon>
        <taxon>Alphaproteobacteria</taxon>
        <taxon>Hyphomicrobiales</taxon>
        <taxon>Rhodobiaceae</taxon>
        <taxon>Rhodobium</taxon>
    </lineage>
</organism>
<evidence type="ECO:0000313" key="9">
    <source>
        <dbReference type="EMBL" id="MCW2305825.1"/>
    </source>
</evidence>
<evidence type="ECO:0000256" key="3">
    <source>
        <dbReference type="ARBA" id="ARBA00022723"/>
    </source>
</evidence>
<dbReference type="SUPFAM" id="SSF46626">
    <property type="entry name" value="Cytochrome c"/>
    <property type="match status" value="2"/>
</dbReference>
<dbReference type="InterPro" id="IPR009056">
    <property type="entry name" value="Cyt_c-like_dom"/>
</dbReference>
<dbReference type="Gene3D" id="1.10.760.10">
    <property type="entry name" value="Cytochrome c-like domain"/>
    <property type="match status" value="2"/>
</dbReference>
<evidence type="ECO:0000256" key="7">
    <source>
        <dbReference type="SAM" id="Phobius"/>
    </source>
</evidence>
<evidence type="ECO:0000256" key="4">
    <source>
        <dbReference type="ARBA" id="ARBA00023002"/>
    </source>
</evidence>
<keyword evidence="7" id="KW-0472">Membrane</keyword>